<protein>
    <submittedName>
        <fullName evidence="2">Uncharacterized protein</fullName>
    </submittedName>
</protein>
<dbReference type="STRING" id="5078.A0A135LDA1"/>
<reference evidence="2 3" key="1">
    <citation type="journal article" date="2016" name="BMC Genomics">
        <title>Genome sequencing and secondary metabolism of the postharvest pathogen Penicillium griseofulvum.</title>
        <authorList>
            <person name="Banani H."/>
            <person name="Marcet-Houben M."/>
            <person name="Ballester A.R."/>
            <person name="Abbruscato P."/>
            <person name="Gonzalez-Candelas L."/>
            <person name="Gabaldon T."/>
            <person name="Spadaro D."/>
        </authorList>
    </citation>
    <scope>NUCLEOTIDE SEQUENCE [LARGE SCALE GENOMIC DNA]</scope>
    <source>
        <strain evidence="2 3">PG3</strain>
    </source>
</reference>
<dbReference type="RefSeq" id="XP_040645481.1">
    <property type="nucleotide sequence ID" value="XM_040791404.1"/>
</dbReference>
<dbReference type="InterPro" id="IPR036770">
    <property type="entry name" value="Ankyrin_rpt-contain_sf"/>
</dbReference>
<evidence type="ECO:0000313" key="3">
    <source>
        <dbReference type="Proteomes" id="UP000070168"/>
    </source>
</evidence>
<dbReference type="OrthoDB" id="4508560at2759"/>
<comment type="caution">
    <text evidence="2">The sequence shown here is derived from an EMBL/GenBank/DDBJ whole genome shotgun (WGS) entry which is preliminary data.</text>
</comment>
<dbReference type="SUPFAM" id="SSF48403">
    <property type="entry name" value="Ankyrin repeat"/>
    <property type="match status" value="1"/>
</dbReference>
<keyword evidence="1" id="KW-0732">Signal</keyword>
<feature type="chain" id="PRO_5007800481" evidence="1">
    <location>
        <begin position="19"/>
        <end position="777"/>
    </location>
</feature>
<accession>A0A135LDA1</accession>
<name>A0A135LDA1_PENPA</name>
<dbReference type="EMBL" id="LHQR01000067">
    <property type="protein sequence ID" value="KXG46945.1"/>
    <property type="molecule type" value="Genomic_DNA"/>
</dbReference>
<gene>
    <name evidence="2" type="ORF">PGRI_036910</name>
</gene>
<evidence type="ECO:0000256" key="1">
    <source>
        <dbReference type="SAM" id="SignalP"/>
    </source>
</evidence>
<feature type="signal peptide" evidence="1">
    <location>
        <begin position="1"/>
        <end position="18"/>
    </location>
</feature>
<dbReference type="AlphaFoldDB" id="A0A135LDA1"/>
<dbReference type="Proteomes" id="UP000070168">
    <property type="component" value="Unassembled WGS sequence"/>
</dbReference>
<organism evidence="2 3">
    <name type="scientific">Penicillium patulum</name>
    <name type="common">Penicillium griseofulvum</name>
    <dbReference type="NCBI Taxonomy" id="5078"/>
    <lineage>
        <taxon>Eukaryota</taxon>
        <taxon>Fungi</taxon>
        <taxon>Dikarya</taxon>
        <taxon>Ascomycota</taxon>
        <taxon>Pezizomycotina</taxon>
        <taxon>Eurotiomycetes</taxon>
        <taxon>Eurotiomycetidae</taxon>
        <taxon>Eurotiales</taxon>
        <taxon>Aspergillaceae</taxon>
        <taxon>Penicillium</taxon>
    </lineage>
</organism>
<keyword evidence="3" id="KW-1185">Reference proteome</keyword>
<dbReference type="GeneID" id="63706704"/>
<evidence type="ECO:0000313" key="2">
    <source>
        <dbReference type="EMBL" id="KXG46945.1"/>
    </source>
</evidence>
<proteinExistence type="predicted"/>
<sequence length="777" mass="87350">MKLSHIVTVSALIAGASARGIRGASERAFYFSTYVSEEIFTDENRRTVATGCQGSRKGLRDQPDRCTFMEFCDYLWHETEINPTTHEMDKRPDITKTYMGTAIDKNAKTLINYDAVKMRDGIMNLRMNLPDGTTTNVPKWGYSGDLHIANLVEGGTAANYFDKVGQEFGERFWKAKLEFDEVSKKTGADKLDDDLKELFQTWNDHAVESSKMSYAYREKELRMQEPGAIKSALKKKYTDPDTKKLIKVETRMLDKSEVVWGEPYKVYDKDRTATTLAGIPQLGLTKEQALTLLTEVYDALQATKKQVEAFRYLLDVGARLDHPNVDKGATRHFVSHICSPAHDWALLKLYLNAGLDHQLRVGHRHYPPSTIPLLGVISQSESAAPLDPVRLLLDRGGNPNEIFCFYGNRLVTPLTVAIQKAHTEVLDLLIEKGGIIHGPHVTRPLRQPWHIPIMAAAACMSSQGTAMIERCLHHGADINHSTPKMAEEDYEGCRHYQYMSPALVYVDSIHNWDEPTHVLHPADGLAFLASRGAFLQQPIPIPDRGDLERIHRAPWVRCQWSPSQMCLGFILEKWGLIKLATSPGLLLAVQYLLRHAVSVGTLAESFASYDFEKSGHIDLPVQVSAAWQGLLTYVLEDLKVDPTILLNQYILQKGLCIWDKPLHKIGRATIERLLASGANINSRMGAEDGPTSFHAVCEAFNKEVLTLEGRFHSYHWRQKIEIQVTYLEYLRSRGADSSIRIGGQTASEALLVNQADMPLAVRQKMLSISEIMQDNVI</sequence>
<dbReference type="Gene3D" id="1.25.40.20">
    <property type="entry name" value="Ankyrin repeat-containing domain"/>
    <property type="match status" value="1"/>
</dbReference>